<feature type="compositionally biased region" description="Basic and acidic residues" evidence="5">
    <location>
        <begin position="476"/>
        <end position="488"/>
    </location>
</feature>
<feature type="domain" description="RING-type" evidence="6">
    <location>
        <begin position="18"/>
        <end position="53"/>
    </location>
</feature>
<dbReference type="InterPro" id="IPR036034">
    <property type="entry name" value="PDZ_sf"/>
</dbReference>
<dbReference type="PROSITE" id="PS50089">
    <property type="entry name" value="ZF_RING_2"/>
    <property type="match status" value="1"/>
</dbReference>
<evidence type="ECO:0000256" key="4">
    <source>
        <dbReference type="PROSITE-ProRule" id="PRU00207"/>
    </source>
</evidence>
<keyword evidence="2 4" id="KW-0863">Zinc-finger</keyword>
<dbReference type="Gene3D" id="3.30.40.10">
    <property type="entry name" value="Zinc/RING finger domain, C3HC4 (zinc finger)"/>
    <property type="match status" value="2"/>
</dbReference>
<dbReference type="GO" id="GO:0061630">
    <property type="term" value="F:ubiquitin protein ligase activity"/>
    <property type="evidence" value="ECO:0007669"/>
    <property type="project" value="TreeGrafter"/>
</dbReference>
<evidence type="ECO:0000313" key="9">
    <source>
        <dbReference type="Proteomes" id="UP000324632"/>
    </source>
</evidence>
<feature type="compositionally biased region" description="Basic and acidic residues" evidence="5">
    <location>
        <begin position="593"/>
        <end position="605"/>
    </location>
</feature>
<keyword evidence="1 4" id="KW-0479">Metal-binding</keyword>
<proteinExistence type="predicted"/>
<dbReference type="SMART" id="SM00504">
    <property type="entry name" value="Ubox"/>
    <property type="match status" value="1"/>
</dbReference>
<comment type="caution">
    <text evidence="8">The sequence shown here is derived from an EMBL/GenBank/DDBJ whole genome shotgun (WGS) entry which is preliminary data.</text>
</comment>
<feature type="compositionally biased region" description="Polar residues" evidence="5">
    <location>
        <begin position="606"/>
        <end position="617"/>
    </location>
</feature>
<feature type="domain" description="TRAF-type" evidence="7">
    <location>
        <begin position="100"/>
        <end position="145"/>
    </location>
</feature>
<reference evidence="8 9" key="1">
    <citation type="journal article" date="2019" name="Mol. Ecol. Resour.">
        <title>Chromosome-level genome assembly of Triplophysa tibetana, a fish adapted to the harsh high-altitude environment of the Tibetan Plateau.</title>
        <authorList>
            <person name="Yang X."/>
            <person name="Liu H."/>
            <person name="Ma Z."/>
            <person name="Zou Y."/>
            <person name="Zou M."/>
            <person name="Mao Y."/>
            <person name="Li X."/>
            <person name="Wang H."/>
            <person name="Chen T."/>
            <person name="Wang W."/>
            <person name="Yang R."/>
        </authorList>
    </citation>
    <scope>NUCLEOTIDE SEQUENCE [LARGE SCALE GENOMIC DNA]</scope>
    <source>
        <strain evidence="8">TTIB1903HZAU</strain>
        <tissue evidence="8">Muscle</tissue>
    </source>
</reference>
<dbReference type="InterPro" id="IPR017907">
    <property type="entry name" value="Znf_RING_CS"/>
</dbReference>
<evidence type="ECO:0000313" key="8">
    <source>
        <dbReference type="EMBL" id="KAA0706863.1"/>
    </source>
</evidence>
<dbReference type="PANTHER" id="PTHR15545">
    <property type="entry name" value="PDZ DOMAIN CONTAINING RING FINGER PROTEIN 3, 4"/>
    <property type="match status" value="1"/>
</dbReference>
<dbReference type="EMBL" id="SOYY01000020">
    <property type="protein sequence ID" value="KAA0706863.1"/>
    <property type="molecule type" value="Genomic_DNA"/>
</dbReference>
<evidence type="ECO:0000259" key="6">
    <source>
        <dbReference type="PROSITE" id="PS50089"/>
    </source>
</evidence>
<name>A0A5A9NBV6_9TELE</name>
<evidence type="ECO:0000256" key="1">
    <source>
        <dbReference type="ARBA" id="ARBA00022723"/>
    </source>
</evidence>
<dbReference type="SUPFAM" id="SSF49599">
    <property type="entry name" value="TRAF domain-like"/>
    <property type="match status" value="1"/>
</dbReference>
<dbReference type="InterPro" id="IPR003613">
    <property type="entry name" value="Ubox_domain"/>
</dbReference>
<evidence type="ECO:0000256" key="2">
    <source>
        <dbReference type="ARBA" id="ARBA00022771"/>
    </source>
</evidence>
<accession>A0A5A9NBV6</accession>
<dbReference type="PROSITE" id="PS50145">
    <property type="entry name" value="ZF_TRAF"/>
    <property type="match status" value="1"/>
</dbReference>
<dbReference type="PANTHER" id="PTHR15545:SF5">
    <property type="entry name" value="E3 UBIQUITIN-PROTEIN LIGASE PDZRN3"/>
    <property type="match status" value="1"/>
</dbReference>
<dbReference type="GO" id="GO:0008270">
    <property type="term" value="F:zinc ion binding"/>
    <property type="evidence" value="ECO:0007669"/>
    <property type="project" value="UniProtKB-KW"/>
</dbReference>
<dbReference type="Gene3D" id="2.30.42.10">
    <property type="match status" value="1"/>
</dbReference>
<gene>
    <name evidence="8" type="ORF">E1301_Tti002183</name>
</gene>
<sequence length="886" mass="100115">MGFDLDRFEGTVEPDLICKLCGKVLEEPLTTPCGHVFCAACVLHWLSKVNSCPDQCQKMSTKELNHVLPLKNLILKLDTKCDHCDRGCNRVMKLQHLSEHVEICDFSPVRCRNEGCDALLCLKDVASHMREECEHRPVELCTDGCGLMLSLKEKSDHRCLETLKTHSGFLQVKVLDLEREMKRRCLRFSRRERSLLSKLSALHCELHMTALRFQKKITEYRSRIDALSNTCIPFNEEEETATINVTLHRASGSLGFNIIGGWSCEVNGRSLSQATHDQAVEAFQTAKEPIEIRILRRKAHKTLVPVMSVDSSTQTNITLKYLKHIEAMVELPSPSLPLGMAVLDTYLIPTDCHMTRHDSPSQPDFFIGTQEAIESRGFEYEINGVDIQNHEGESKNVTLLAGRPKNQSRHEDDGGTTDTATIQSNLHEKDSGVGRTDDSTRNDESSEQDILGDDVTSVCDHLPGHHKKLNYGQDTIESRDTHRSHDSLSVDNGDSGSFLDSPGMVCKHFRELLELKCTANKSNPCGYLEPDAKLYRENVSLDSEELDVQMLNDELLKIELECLRIIKAHSLQTGEGEPLSNDSGTKHLTSVEKVHQDGKQADKESSSAYNTGESSWSIPPPDELSPDFQSMVTKDKGINSLVHGRNSSKPCPKHPLSPIQETSSKSHSPQGNPEVLSGPKTMQNVKKTPGKCQSLYIPAHAQHYKSYMHLIQQKSAVEYAQSQISLASLCKNPAPCFSRPKMEWKVKIRSNGTRYITKRPTRDQLMKERASRIREERFSVTTDDDASSELKLGRYWNREERKQHIVHAKEQRQRRELIKQGRIELGGARDEKKAPDIIQLSHKKMTRKRNKRILDNWMTIQELLTHGTRSTDGTRLYNSFLSVTTV</sequence>
<evidence type="ECO:0000256" key="5">
    <source>
        <dbReference type="SAM" id="MobiDB-lite"/>
    </source>
</evidence>
<evidence type="ECO:0000256" key="3">
    <source>
        <dbReference type="ARBA" id="ARBA00022833"/>
    </source>
</evidence>
<feature type="region of interest" description="Disordered" evidence="5">
    <location>
        <begin position="401"/>
        <end position="497"/>
    </location>
</feature>
<dbReference type="CDD" id="cd16719">
    <property type="entry name" value="RING-HC_LNX4"/>
    <property type="match status" value="1"/>
</dbReference>
<dbReference type="InterPro" id="IPR013083">
    <property type="entry name" value="Znf_RING/FYVE/PHD"/>
</dbReference>
<dbReference type="GO" id="GO:0007528">
    <property type="term" value="P:neuromuscular junction development"/>
    <property type="evidence" value="ECO:0007669"/>
    <property type="project" value="TreeGrafter"/>
</dbReference>
<protein>
    <submittedName>
        <fullName evidence="8">E3 ubiquitin-protein ligase PDZRN3</fullName>
    </submittedName>
</protein>
<dbReference type="SUPFAM" id="SSF50156">
    <property type="entry name" value="PDZ domain-like"/>
    <property type="match status" value="1"/>
</dbReference>
<dbReference type="SUPFAM" id="SSF57850">
    <property type="entry name" value="RING/U-box"/>
    <property type="match status" value="1"/>
</dbReference>
<dbReference type="InterPro" id="IPR001841">
    <property type="entry name" value="Znf_RING"/>
</dbReference>
<organism evidence="8 9">
    <name type="scientific">Triplophysa tibetana</name>
    <dbReference type="NCBI Taxonomy" id="1572043"/>
    <lineage>
        <taxon>Eukaryota</taxon>
        <taxon>Metazoa</taxon>
        <taxon>Chordata</taxon>
        <taxon>Craniata</taxon>
        <taxon>Vertebrata</taxon>
        <taxon>Euteleostomi</taxon>
        <taxon>Actinopterygii</taxon>
        <taxon>Neopterygii</taxon>
        <taxon>Teleostei</taxon>
        <taxon>Ostariophysi</taxon>
        <taxon>Cypriniformes</taxon>
        <taxon>Nemacheilidae</taxon>
        <taxon>Triplophysa</taxon>
    </lineage>
</organism>
<feature type="compositionally biased region" description="Polar residues" evidence="5">
    <location>
        <begin position="659"/>
        <end position="671"/>
    </location>
</feature>
<dbReference type="GO" id="GO:0016567">
    <property type="term" value="P:protein ubiquitination"/>
    <property type="evidence" value="ECO:0007669"/>
    <property type="project" value="InterPro"/>
</dbReference>
<dbReference type="Proteomes" id="UP000324632">
    <property type="component" value="Chromosome 20"/>
</dbReference>
<dbReference type="PROSITE" id="PS00518">
    <property type="entry name" value="ZF_RING_1"/>
    <property type="match status" value="1"/>
</dbReference>
<feature type="compositionally biased region" description="Basic and acidic residues" evidence="5">
    <location>
        <begin position="426"/>
        <end position="444"/>
    </location>
</feature>
<evidence type="ECO:0000259" key="7">
    <source>
        <dbReference type="PROSITE" id="PS50145"/>
    </source>
</evidence>
<dbReference type="AlphaFoldDB" id="A0A5A9NBV6"/>
<keyword evidence="9" id="KW-1185">Reference proteome</keyword>
<dbReference type="FunFam" id="3.30.40.10:FF:000214">
    <property type="entry name" value="E3 ubiquitin-protein ligase PDZRN3 isoform X1"/>
    <property type="match status" value="1"/>
</dbReference>
<feature type="compositionally biased region" description="Polar residues" evidence="5">
    <location>
        <begin position="416"/>
        <end position="425"/>
    </location>
</feature>
<feature type="region of interest" description="Disordered" evidence="5">
    <location>
        <begin position="593"/>
        <end position="687"/>
    </location>
</feature>
<feature type="zinc finger region" description="TRAF-type" evidence="4">
    <location>
        <begin position="100"/>
        <end position="145"/>
    </location>
</feature>
<keyword evidence="3 4" id="KW-0862">Zinc</keyword>
<dbReference type="InterPro" id="IPR051971">
    <property type="entry name" value="E3_ubiquitin-PDZ_ligase"/>
</dbReference>
<dbReference type="Pfam" id="PF13923">
    <property type="entry name" value="zf-C3HC4_2"/>
    <property type="match status" value="1"/>
</dbReference>
<dbReference type="InterPro" id="IPR001293">
    <property type="entry name" value="Znf_TRAF"/>
</dbReference>